<evidence type="ECO:0000313" key="7">
    <source>
        <dbReference type="Proteomes" id="UP000583266"/>
    </source>
</evidence>
<evidence type="ECO:0000256" key="1">
    <source>
        <dbReference type="PIRSR" id="PIRSR640255-1"/>
    </source>
</evidence>
<evidence type="ECO:0000259" key="4">
    <source>
        <dbReference type="SMART" id="SM00477"/>
    </source>
</evidence>
<evidence type="ECO:0008006" key="8">
    <source>
        <dbReference type="Google" id="ProtNLM"/>
    </source>
</evidence>
<dbReference type="InterPro" id="IPR020821">
    <property type="entry name" value="ENPP1-3/EXOG-like_nuc-like"/>
</dbReference>
<dbReference type="SUPFAM" id="SSF54060">
    <property type="entry name" value="His-Me finger endonucleases"/>
    <property type="match status" value="1"/>
</dbReference>
<dbReference type="SUPFAM" id="SSF50494">
    <property type="entry name" value="Trypsin-like serine proteases"/>
    <property type="match status" value="1"/>
</dbReference>
<dbReference type="Gene3D" id="3.40.570.10">
    <property type="entry name" value="Extracellular Endonuclease, subunit A"/>
    <property type="match status" value="1"/>
</dbReference>
<dbReference type="InterPro" id="IPR009003">
    <property type="entry name" value="Peptidase_S1_PA"/>
</dbReference>
<dbReference type="PANTHER" id="PTHR13966">
    <property type="entry name" value="ENDONUCLEASE RELATED"/>
    <property type="match status" value="1"/>
</dbReference>
<sequence>MQVSLDQMVESENRYATLNQTPTRETPTGTAEEALPADVPASVATGNILGADENMQRRKQMLETINQEPVDFAFERAIGKNDSVYSNFVELIGIAKQRVGRIAIKEGSKNIGYATGFMVSYNLLLTNWHVFKTKDDVADSEVQFFYELDIHGTPGSAVSFALDVNRFYYASKELDYCFVAVAPVDITGKRSINDIGFLFLDPSLGKLGNEDEEALNIIHHPDGDYKQLSIRENLFIKIAPTSIWYKTDTAPGSSGSPVFNDQWQVVALHHMGVGQKNEAGDYIDKEGKVIPMVNGSIDASRVVWIANEGIRISVILKDIALNFPQEPLVKDLSAPKTTTLTALVKQPEQENTTPSLTPKTPDMETNNSSANVNISFPASLIERNGMININISQGAGLPPATASAPAALTAAEADFEEVKKLEQDTDFSACKGYLSTFLGNGLNIAMPQPQGAMKKFAAKLDGTDSIVLKYYNYSTILHSVRRMPMISAINVDGDPAKRLDNSKRKDVWLRDNRLSFDLQLDDTYYKNSGFDKGHMSRREDADWGATADDAKRNADLTCMYTNACPQVPTINQSSRKGLWGILEKVVLEKGAEVEEGKTARISVFNGPVFRDDDRVFRGVQVPVDFFKIVLWLTDDGELKATAFKLSQKTLVDDINWEQLDLDQNVEFKEYMYSIEALQKETGIDFSAIIPFDTFEGDASEITSTEMLATHIKRHNVSTQKV</sequence>
<dbReference type="Pfam" id="PF13365">
    <property type="entry name" value="Trypsin_2"/>
    <property type="match status" value="1"/>
</dbReference>
<evidence type="ECO:0000256" key="2">
    <source>
        <dbReference type="PIRSR" id="PIRSR640255-2"/>
    </source>
</evidence>
<feature type="domain" description="ENPP1-3/EXOG-like endonuclease/phosphodiesterase" evidence="4">
    <location>
        <begin position="470"/>
        <end position="692"/>
    </location>
</feature>
<feature type="binding site" evidence="2">
    <location>
        <position position="571"/>
    </location>
    <ligand>
        <name>Mg(2+)</name>
        <dbReference type="ChEBI" id="CHEBI:18420"/>
        <note>catalytic</note>
    </ligand>
</feature>
<organism evidence="6 7">
    <name type="scientific">Chitinophaga fulva</name>
    <dbReference type="NCBI Taxonomy" id="2728842"/>
    <lineage>
        <taxon>Bacteria</taxon>
        <taxon>Pseudomonadati</taxon>
        <taxon>Bacteroidota</taxon>
        <taxon>Chitinophagia</taxon>
        <taxon>Chitinophagales</taxon>
        <taxon>Chitinophagaceae</taxon>
        <taxon>Chitinophaga</taxon>
    </lineage>
</organism>
<dbReference type="InterPro" id="IPR040255">
    <property type="entry name" value="Non-specific_endonuclease"/>
</dbReference>
<evidence type="ECO:0000259" key="5">
    <source>
        <dbReference type="SMART" id="SM00892"/>
    </source>
</evidence>
<evidence type="ECO:0000313" key="6">
    <source>
        <dbReference type="EMBL" id="NML39995.1"/>
    </source>
</evidence>
<evidence type="ECO:0000256" key="3">
    <source>
        <dbReference type="SAM" id="MobiDB-lite"/>
    </source>
</evidence>
<feature type="domain" description="DNA/RNA non-specific endonuclease/pyrophosphatase/phosphodiesterase" evidence="5">
    <location>
        <begin position="469"/>
        <end position="692"/>
    </location>
</feature>
<dbReference type="RefSeq" id="WP_169227039.1">
    <property type="nucleotide sequence ID" value="NZ_JABBGC010000002.1"/>
</dbReference>
<name>A0A848GN05_9BACT</name>
<gene>
    <name evidence="6" type="ORF">HHL17_22530</name>
</gene>
<dbReference type="GO" id="GO:0016787">
    <property type="term" value="F:hydrolase activity"/>
    <property type="evidence" value="ECO:0007669"/>
    <property type="project" value="InterPro"/>
</dbReference>
<dbReference type="AlphaFoldDB" id="A0A848GN05"/>
<feature type="region of interest" description="Disordered" evidence="3">
    <location>
        <begin position="12"/>
        <end position="34"/>
    </location>
</feature>
<protein>
    <recommendedName>
        <fullName evidence="8">Serine protease</fullName>
    </recommendedName>
</protein>
<dbReference type="EMBL" id="JABBGC010000002">
    <property type="protein sequence ID" value="NML39995.1"/>
    <property type="molecule type" value="Genomic_DNA"/>
</dbReference>
<dbReference type="Proteomes" id="UP000583266">
    <property type="component" value="Unassembled WGS sequence"/>
</dbReference>
<feature type="region of interest" description="Disordered" evidence="3">
    <location>
        <begin position="346"/>
        <end position="368"/>
    </location>
</feature>
<accession>A0A848GN05</accession>
<feature type="compositionally biased region" description="Polar residues" evidence="3">
    <location>
        <begin position="14"/>
        <end position="29"/>
    </location>
</feature>
<feature type="compositionally biased region" description="Polar residues" evidence="3">
    <location>
        <begin position="349"/>
        <end position="368"/>
    </location>
</feature>
<comment type="caution">
    <text evidence="6">The sequence shown here is derived from an EMBL/GenBank/DDBJ whole genome shotgun (WGS) entry which is preliminary data.</text>
</comment>
<feature type="active site" description="Proton acceptor" evidence="1">
    <location>
        <position position="534"/>
    </location>
</feature>
<dbReference type="GO" id="GO:0046872">
    <property type="term" value="F:metal ion binding"/>
    <property type="evidence" value="ECO:0007669"/>
    <property type="project" value="UniProtKB-KW"/>
</dbReference>
<dbReference type="GO" id="GO:0003676">
    <property type="term" value="F:nucleic acid binding"/>
    <property type="evidence" value="ECO:0007669"/>
    <property type="project" value="InterPro"/>
</dbReference>
<dbReference type="InterPro" id="IPR043504">
    <property type="entry name" value="Peptidase_S1_PA_chymotrypsin"/>
</dbReference>
<dbReference type="Gene3D" id="2.40.10.10">
    <property type="entry name" value="Trypsin-like serine proteases"/>
    <property type="match status" value="2"/>
</dbReference>
<dbReference type="InterPro" id="IPR044925">
    <property type="entry name" value="His-Me_finger_sf"/>
</dbReference>
<dbReference type="PANTHER" id="PTHR13966:SF5">
    <property type="entry name" value="ENDONUCLEASE G, MITOCHONDRIAL"/>
    <property type="match status" value="1"/>
</dbReference>
<dbReference type="SMART" id="SM00892">
    <property type="entry name" value="Endonuclease_NS"/>
    <property type="match status" value="1"/>
</dbReference>
<dbReference type="InterPro" id="IPR001604">
    <property type="entry name" value="Endo_G_ENPP1-like_dom"/>
</dbReference>
<dbReference type="Pfam" id="PF01223">
    <property type="entry name" value="Endonuclease_NS"/>
    <property type="match status" value="1"/>
</dbReference>
<reference evidence="6 7" key="1">
    <citation type="submission" date="2020-04" db="EMBL/GenBank/DDBJ databases">
        <title>Chitinophaga sp. G-6-1-13 sp. nov., isolated from soil.</title>
        <authorList>
            <person name="Dahal R.H."/>
            <person name="Chaudhary D.K."/>
        </authorList>
    </citation>
    <scope>NUCLEOTIDE SEQUENCE [LARGE SCALE GENOMIC DNA]</scope>
    <source>
        <strain evidence="6 7">G-6-1-13</strain>
    </source>
</reference>
<dbReference type="InterPro" id="IPR044929">
    <property type="entry name" value="DNA/RNA_non-sp_Endonuclease_sf"/>
</dbReference>
<proteinExistence type="predicted"/>
<keyword evidence="2" id="KW-0479">Metal-binding</keyword>
<keyword evidence="7" id="KW-1185">Reference proteome</keyword>
<dbReference type="SMART" id="SM00477">
    <property type="entry name" value="NUC"/>
    <property type="match status" value="1"/>
</dbReference>
<dbReference type="GO" id="GO:0004519">
    <property type="term" value="F:endonuclease activity"/>
    <property type="evidence" value="ECO:0007669"/>
    <property type="project" value="TreeGrafter"/>
</dbReference>